<sequence>MDRIMDAIRADHLDLQSYYNRIVHAGSSAEGQNIFTWELARHVGEELVRYPVLPKHLHEDTAEDRRQHQSMSSMKKWVDLIKLEDTNSAEESGRLATSFGRTKYCVPTRAHPHVPTQALYQIAIVVDHSSLDYPTDLFRKWPASEDIQHEPSGTVYNMPQLTEELEKVRGVKDERIESTNYKQSLESDKLLDPCLELDLEDPKIAPFTKAYEQLGRFIPF</sequence>
<dbReference type="AlphaFoldDB" id="A0A9W9NQD7"/>
<protein>
    <submittedName>
        <fullName evidence="1">Uncharacterized protein</fullName>
    </submittedName>
</protein>
<reference evidence="1" key="1">
    <citation type="submission" date="2022-11" db="EMBL/GenBank/DDBJ databases">
        <authorList>
            <person name="Petersen C."/>
        </authorList>
    </citation>
    <scope>NUCLEOTIDE SEQUENCE</scope>
    <source>
        <strain evidence="1">IBT 19713</strain>
    </source>
</reference>
<reference evidence="1" key="2">
    <citation type="journal article" date="2023" name="IMA Fungus">
        <title>Comparative genomic study of the Penicillium genus elucidates a diverse pangenome and 15 lateral gene transfer events.</title>
        <authorList>
            <person name="Petersen C."/>
            <person name="Sorensen T."/>
            <person name="Nielsen M.R."/>
            <person name="Sondergaard T.E."/>
            <person name="Sorensen J.L."/>
            <person name="Fitzpatrick D.A."/>
            <person name="Frisvad J.C."/>
            <person name="Nielsen K.L."/>
        </authorList>
    </citation>
    <scope>NUCLEOTIDE SEQUENCE</scope>
    <source>
        <strain evidence="1">IBT 19713</strain>
    </source>
</reference>
<proteinExistence type="predicted"/>
<organism evidence="1 2">
    <name type="scientific">Penicillium chermesinum</name>
    <dbReference type="NCBI Taxonomy" id="63820"/>
    <lineage>
        <taxon>Eukaryota</taxon>
        <taxon>Fungi</taxon>
        <taxon>Dikarya</taxon>
        <taxon>Ascomycota</taxon>
        <taxon>Pezizomycotina</taxon>
        <taxon>Eurotiomycetes</taxon>
        <taxon>Eurotiomycetidae</taxon>
        <taxon>Eurotiales</taxon>
        <taxon>Aspergillaceae</taxon>
        <taxon>Penicillium</taxon>
    </lineage>
</organism>
<dbReference type="PANTHER" id="PTHR35585">
    <property type="entry name" value="HHE DOMAIN PROTEIN (AFU_ORTHOLOGUE AFUA_4G00730)"/>
    <property type="match status" value="1"/>
</dbReference>
<dbReference type="GeneID" id="83205119"/>
<evidence type="ECO:0000313" key="1">
    <source>
        <dbReference type="EMBL" id="KAJ5223978.1"/>
    </source>
</evidence>
<dbReference type="PANTHER" id="PTHR35585:SF1">
    <property type="entry name" value="HHE DOMAIN PROTEIN (AFU_ORTHOLOGUE AFUA_4G00730)"/>
    <property type="match status" value="1"/>
</dbReference>
<gene>
    <name evidence="1" type="ORF">N7468_008520</name>
</gene>
<accession>A0A9W9NQD7</accession>
<name>A0A9W9NQD7_9EURO</name>
<dbReference type="RefSeq" id="XP_058328161.1">
    <property type="nucleotide sequence ID" value="XM_058477816.1"/>
</dbReference>
<comment type="caution">
    <text evidence="1">The sequence shown here is derived from an EMBL/GenBank/DDBJ whole genome shotgun (WGS) entry which is preliminary data.</text>
</comment>
<keyword evidence="2" id="KW-1185">Reference proteome</keyword>
<evidence type="ECO:0000313" key="2">
    <source>
        <dbReference type="Proteomes" id="UP001150941"/>
    </source>
</evidence>
<dbReference type="EMBL" id="JAPQKS010000006">
    <property type="protein sequence ID" value="KAJ5223978.1"/>
    <property type="molecule type" value="Genomic_DNA"/>
</dbReference>
<dbReference type="Proteomes" id="UP001150941">
    <property type="component" value="Unassembled WGS sequence"/>
</dbReference>